<dbReference type="PROSITE" id="PS51330">
    <property type="entry name" value="DHFR_2"/>
    <property type="match status" value="1"/>
</dbReference>
<dbReference type="InterPro" id="IPR024072">
    <property type="entry name" value="DHFR-like_dom_sf"/>
</dbReference>
<dbReference type="AlphaFoldDB" id="A0A9W4UFI6"/>
<comment type="caution">
    <text evidence="10">The sequence shown here is derived from an EMBL/GenBank/DDBJ whole genome shotgun (WGS) entry which is preliminary data.</text>
</comment>
<dbReference type="CDD" id="cd00209">
    <property type="entry name" value="DHFR"/>
    <property type="match status" value="1"/>
</dbReference>
<dbReference type="GO" id="GO:0046654">
    <property type="term" value="P:tetrahydrofolate biosynthetic process"/>
    <property type="evidence" value="ECO:0007669"/>
    <property type="project" value="InterPro"/>
</dbReference>
<dbReference type="GO" id="GO:0005739">
    <property type="term" value="C:mitochondrion"/>
    <property type="evidence" value="ECO:0007669"/>
    <property type="project" value="TreeGrafter"/>
</dbReference>
<dbReference type="GO" id="GO:0050661">
    <property type="term" value="F:NADP binding"/>
    <property type="evidence" value="ECO:0007669"/>
    <property type="project" value="InterPro"/>
</dbReference>
<reference evidence="10" key="1">
    <citation type="submission" date="2023-01" db="EMBL/GenBank/DDBJ databases">
        <authorList>
            <person name="Van Ghelder C."/>
            <person name="Rancurel C."/>
        </authorList>
    </citation>
    <scope>NUCLEOTIDE SEQUENCE</scope>
    <source>
        <strain evidence="10">CNCM I-4278</strain>
    </source>
</reference>
<protein>
    <recommendedName>
        <fullName evidence="3">Dihydrofolate reductase</fullName>
        <ecNumber evidence="2">1.5.1.3</ecNumber>
    </recommendedName>
</protein>
<dbReference type="PRINTS" id="PR00070">
    <property type="entry name" value="DHFR"/>
</dbReference>
<keyword evidence="6" id="KW-0560">Oxidoreductase</keyword>
<comment type="pathway">
    <text evidence="1">Cofactor biosynthesis; tetrahydrofolate biosynthesis; 5,6,7,8-tetrahydrofolate from 7,8-dihydrofolate: step 1/1.</text>
</comment>
<evidence type="ECO:0000256" key="2">
    <source>
        <dbReference type="ARBA" id="ARBA00012856"/>
    </source>
</evidence>
<keyword evidence="4" id="KW-0554">One-carbon metabolism</keyword>
<accession>A0A9W4UFI6</accession>
<dbReference type="PROSITE" id="PS00075">
    <property type="entry name" value="DHFR_1"/>
    <property type="match status" value="1"/>
</dbReference>
<organism evidence="10 11">
    <name type="scientific">Periconia digitata</name>
    <dbReference type="NCBI Taxonomy" id="1303443"/>
    <lineage>
        <taxon>Eukaryota</taxon>
        <taxon>Fungi</taxon>
        <taxon>Dikarya</taxon>
        <taxon>Ascomycota</taxon>
        <taxon>Pezizomycotina</taxon>
        <taxon>Dothideomycetes</taxon>
        <taxon>Pleosporomycetidae</taxon>
        <taxon>Pleosporales</taxon>
        <taxon>Massarineae</taxon>
        <taxon>Periconiaceae</taxon>
        <taxon>Periconia</taxon>
    </lineage>
</organism>
<feature type="region of interest" description="Disordered" evidence="8">
    <location>
        <begin position="1"/>
        <end position="25"/>
    </location>
</feature>
<keyword evidence="11" id="KW-1185">Reference proteome</keyword>
<evidence type="ECO:0000313" key="11">
    <source>
        <dbReference type="Proteomes" id="UP001152607"/>
    </source>
</evidence>
<name>A0A9W4UFI6_9PLEO</name>
<dbReference type="SUPFAM" id="SSF53597">
    <property type="entry name" value="Dihydrofolate reductase-like"/>
    <property type="match status" value="1"/>
</dbReference>
<evidence type="ECO:0000256" key="5">
    <source>
        <dbReference type="ARBA" id="ARBA00022857"/>
    </source>
</evidence>
<dbReference type="Proteomes" id="UP001152607">
    <property type="component" value="Unassembled WGS sequence"/>
</dbReference>
<feature type="compositionally biased region" description="Low complexity" evidence="8">
    <location>
        <begin position="1"/>
        <end position="17"/>
    </location>
</feature>
<dbReference type="InterPro" id="IPR017925">
    <property type="entry name" value="DHFR_CS"/>
</dbReference>
<evidence type="ECO:0000256" key="1">
    <source>
        <dbReference type="ARBA" id="ARBA00004903"/>
    </source>
</evidence>
<dbReference type="Gene3D" id="3.40.430.10">
    <property type="entry name" value="Dihydrofolate Reductase, subunit A"/>
    <property type="match status" value="1"/>
</dbReference>
<dbReference type="EC" id="1.5.1.3" evidence="2"/>
<feature type="domain" description="DHFR" evidence="9">
    <location>
        <begin position="29"/>
        <end position="285"/>
    </location>
</feature>
<dbReference type="Pfam" id="PF00186">
    <property type="entry name" value="DHFR_1"/>
    <property type="match status" value="2"/>
</dbReference>
<keyword evidence="5" id="KW-0521">NADP</keyword>
<sequence>MSTSTPPLTTTPITNNPENDKMPQPNSLKLTLILAATPSLGIGKNGTLPWPQLRKEMGYFARVTKYVPPSAGTGGSKPIKTINAVVMGRKTWDSIPAKFRPLKGRVNVVISRTLKATTPYPPSPASSNPFQQTPQNNKIEEGGGEEGPIITPTLDSALEILQSLSSSSSLASASSTAGEAGPRVEIARTFVIGGAQLYTASLALPQTDRILLTRIRQEFECDTFFPVELSDDVEGGGGGGNGEAGRWSRCNNDEWGSWTGESEAGKVGVVESEAGVGFEFGMWVR</sequence>
<dbReference type="InterPro" id="IPR012259">
    <property type="entry name" value="DHFR"/>
</dbReference>
<dbReference type="GO" id="GO:0046452">
    <property type="term" value="P:dihydrofolate metabolic process"/>
    <property type="evidence" value="ECO:0007669"/>
    <property type="project" value="TreeGrafter"/>
</dbReference>
<dbReference type="GO" id="GO:0004146">
    <property type="term" value="F:dihydrofolate reductase activity"/>
    <property type="evidence" value="ECO:0007669"/>
    <property type="project" value="UniProtKB-EC"/>
</dbReference>
<comment type="similarity">
    <text evidence="7">Belongs to the dihydrofolate reductase family.</text>
</comment>
<dbReference type="GO" id="GO:0006730">
    <property type="term" value="P:one-carbon metabolic process"/>
    <property type="evidence" value="ECO:0007669"/>
    <property type="project" value="UniProtKB-KW"/>
</dbReference>
<dbReference type="PANTHER" id="PTHR48069">
    <property type="entry name" value="DIHYDROFOLATE REDUCTASE"/>
    <property type="match status" value="1"/>
</dbReference>
<dbReference type="InterPro" id="IPR001796">
    <property type="entry name" value="DHFR_dom"/>
</dbReference>
<dbReference type="OrthoDB" id="414698at2759"/>
<evidence type="ECO:0000313" key="10">
    <source>
        <dbReference type="EMBL" id="CAI6334394.1"/>
    </source>
</evidence>
<gene>
    <name evidence="10" type="ORF">PDIGIT_LOCUS7451</name>
</gene>
<dbReference type="EMBL" id="CAOQHR010000005">
    <property type="protein sequence ID" value="CAI6334394.1"/>
    <property type="molecule type" value="Genomic_DNA"/>
</dbReference>
<dbReference type="GO" id="GO:0046655">
    <property type="term" value="P:folic acid metabolic process"/>
    <property type="evidence" value="ECO:0007669"/>
    <property type="project" value="TreeGrafter"/>
</dbReference>
<evidence type="ECO:0000256" key="4">
    <source>
        <dbReference type="ARBA" id="ARBA00022563"/>
    </source>
</evidence>
<feature type="region of interest" description="Disordered" evidence="8">
    <location>
        <begin position="117"/>
        <end position="150"/>
    </location>
</feature>
<evidence type="ECO:0000256" key="7">
    <source>
        <dbReference type="RuleBase" id="RU004474"/>
    </source>
</evidence>
<evidence type="ECO:0000256" key="8">
    <source>
        <dbReference type="SAM" id="MobiDB-lite"/>
    </source>
</evidence>
<evidence type="ECO:0000256" key="3">
    <source>
        <dbReference type="ARBA" id="ARBA00018886"/>
    </source>
</evidence>
<dbReference type="PANTHER" id="PTHR48069:SF3">
    <property type="entry name" value="DIHYDROFOLATE REDUCTASE"/>
    <property type="match status" value="1"/>
</dbReference>
<evidence type="ECO:0000259" key="9">
    <source>
        <dbReference type="PROSITE" id="PS51330"/>
    </source>
</evidence>
<evidence type="ECO:0000256" key="6">
    <source>
        <dbReference type="ARBA" id="ARBA00023002"/>
    </source>
</evidence>
<proteinExistence type="inferred from homology"/>